<feature type="transmembrane region" description="Helical" evidence="2">
    <location>
        <begin position="54"/>
        <end position="74"/>
    </location>
</feature>
<sequence>MFKLGQDSKLLGAGHVALNVLRAFNIIGLAAVMMASMAMPVLSGIHGHFFFFDTATHLFVFFLATFLLVSELPVPWKKLKAYYDRNWPVVGSDHSLAWLGWGMVFIGFEILGDAWKPAYTADTLGLEWWRAILAAAILSVTFGFFNITASVIFRTTVDGLRGEPVKVTARQIRTYGNLALQKAVKKSDDIEHSLAASSHYSPPQHRDNWSAHSWAGGAAHSKEEEVVEPSSAVRRLTRVLNPRNINFNQFRKSRIQISKPIPHHQDAAVDSDHDDDRLPSSHGHVDTHHTRDRSSPVVPGVERPPTALHPAYLGTNRSSLYSAAHMDRF</sequence>
<evidence type="ECO:0000313" key="5">
    <source>
        <dbReference type="Proteomes" id="UP001302676"/>
    </source>
</evidence>
<dbReference type="EMBL" id="MU853561">
    <property type="protein sequence ID" value="KAK4146522.1"/>
    <property type="molecule type" value="Genomic_DNA"/>
</dbReference>
<feature type="transmembrane region" description="Helical" evidence="2">
    <location>
        <begin position="132"/>
        <end position="153"/>
    </location>
</feature>
<feature type="compositionally biased region" description="Low complexity" evidence="1">
    <location>
        <begin position="210"/>
        <end position="219"/>
    </location>
</feature>
<feature type="region of interest" description="Disordered" evidence="1">
    <location>
        <begin position="256"/>
        <end position="311"/>
    </location>
</feature>
<comment type="caution">
    <text evidence="4">The sequence shown here is derived from an EMBL/GenBank/DDBJ whole genome shotgun (WGS) entry which is preliminary data.</text>
</comment>
<dbReference type="InterPro" id="IPR056019">
    <property type="entry name" value="DUF7598"/>
</dbReference>
<dbReference type="RefSeq" id="XP_062639893.1">
    <property type="nucleotide sequence ID" value="XM_062785623.1"/>
</dbReference>
<evidence type="ECO:0000256" key="2">
    <source>
        <dbReference type="SAM" id="Phobius"/>
    </source>
</evidence>
<keyword evidence="2" id="KW-0812">Transmembrane</keyword>
<feature type="domain" description="DUF7598" evidence="3">
    <location>
        <begin position="14"/>
        <end position="152"/>
    </location>
</feature>
<protein>
    <recommendedName>
        <fullName evidence="3">DUF7598 domain-containing protein</fullName>
    </recommendedName>
</protein>
<keyword evidence="2" id="KW-1133">Transmembrane helix</keyword>
<dbReference type="Pfam" id="PF24535">
    <property type="entry name" value="DUF7598"/>
    <property type="match status" value="1"/>
</dbReference>
<evidence type="ECO:0000259" key="3">
    <source>
        <dbReference type="Pfam" id="PF24535"/>
    </source>
</evidence>
<feature type="transmembrane region" description="Helical" evidence="2">
    <location>
        <begin position="20"/>
        <end position="42"/>
    </location>
</feature>
<name>A0AAN6V811_9PEZI</name>
<feature type="compositionally biased region" description="Basic and acidic residues" evidence="1">
    <location>
        <begin position="263"/>
        <end position="294"/>
    </location>
</feature>
<gene>
    <name evidence="4" type="ORF">C8A04DRAFT_9778</name>
</gene>
<accession>A0AAN6V811</accession>
<dbReference type="Proteomes" id="UP001302676">
    <property type="component" value="Unassembled WGS sequence"/>
</dbReference>
<proteinExistence type="predicted"/>
<organism evidence="4 5">
    <name type="scientific">Dichotomopilus funicola</name>
    <dbReference type="NCBI Taxonomy" id="1934379"/>
    <lineage>
        <taxon>Eukaryota</taxon>
        <taxon>Fungi</taxon>
        <taxon>Dikarya</taxon>
        <taxon>Ascomycota</taxon>
        <taxon>Pezizomycotina</taxon>
        <taxon>Sordariomycetes</taxon>
        <taxon>Sordariomycetidae</taxon>
        <taxon>Sordariales</taxon>
        <taxon>Chaetomiaceae</taxon>
        <taxon>Dichotomopilus</taxon>
    </lineage>
</organism>
<dbReference type="GeneID" id="87822236"/>
<feature type="region of interest" description="Disordered" evidence="1">
    <location>
        <begin position="197"/>
        <end position="232"/>
    </location>
</feature>
<reference evidence="4" key="1">
    <citation type="journal article" date="2023" name="Mol. Phylogenet. Evol.">
        <title>Genome-scale phylogeny and comparative genomics of the fungal order Sordariales.</title>
        <authorList>
            <person name="Hensen N."/>
            <person name="Bonometti L."/>
            <person name="Westerberg I."/>
            <person name="Brannstrom I.O."/>
            <person name="Guillou S."/>
            <person name="Cros-Aarteil S."/>
            <person name="Calhoun S."/>
            <person name="Haridas S."/>
            <person name="Kuo A."/>
            <person name="Mondo S."/>
            <person name="Pangilinan J."/>
            <person name="Riley R."/>
            <person name="LaButti K."/>
            <person name="Andreopoulos B."/>
            <person name="Lipzen A."/>
            <person name="Chen C."/>
            <person name="Yan M."/>
            <person name="Daum C."/>
            <person name="Ng V."/>
            <person name="Clum A."/>
            <person name="Steindorff A."/>
            <person name="Ohm R.A."/>
            <person name="Martin F."/>
            <person name="Silar P."/>
            <person name="Natvig D.O."/>
            <person name="Lalanne C."/>
            <person name="Gautier V."/>
            <person name="Ament-Velasquez S.L."/>
            <person name="Kruys A."/>
            <person name="Hutchinson M.I."/>
            <person name="Powell A.J."/>
            <person name="Barry K."/>
            <person name="Miller A.N."/>
            <person name="Grigoriev I.V."/>
            <person name="Debuchy R."/>
            <person name="Gladieux P."/>
            <person name="Hiltunen Thoren M."/>
            <person name="Johannesson H."/>
        </authorList>
    </citation>
    <scope>NUCLEOTIDE SEQUENCE</scope>
    <source>
        <strain evidence="4">CBS 141.50</strain>
    </source>
</reference>
<keyword evidence="2" id="KW-0472">Membrane</keyword>
<reference evidence="4" key="2">
    <citation type="submission" date="2023-05" db="EMBL/GenBank/DDBJ databases">
        <authorList>
            <consortium name="Lawrence Berkeley National Laboratory"/>
            <person name="Steindorff A."/>
            <person name="Hensen N."/>
            <person name="Bonometti L."/>
            <person name="Westerberg I."/>
            <person name="Brannstrom I.O."/>
            <person name="Guillou S."/>
            <person name="Cros-Aarteil S."/>
            <person name="Calhoun S."/>
            <person name="Haridas S."/>
            <person name="Kuo A."/>
            <person name="Mondo S."/>
            <person name="Pangilinan J."/>
            <person name="Riley R."/>
            <person name="Labutti K."/>
            <person name="Andreopoulos B."/>
            <person name="Lipzen A."/>
            <person name="Chen C."/>
            <person name="Yanf M."/>
            <person name="Daum C."/>
            <person name="Ng V."/>
            <person name="Clum A."/>
            <person name="Ohm R."/>
            <person name="Martin F."/>
            <person name="Silar P."/>
            <person name="Natvig D."/>
            <person name="Lalanne C."/>
            <person name="Gautier V."/>
            <person name="Ament-Velasquez S.L."/>
            <person name="Kruys A."/>
            <person name="Hutchinson M.I."/>
            <person name="Powell A.J."/>
            <person name="Barry K."/>
            <person name="Miller A.N."/>
            <person name="Grigoriev I.V."/>
            <person name="Debuchy R."/>
            <person name="Gladieux P."/>
            <person name="Thoren M.H."/>
            <person name="Johannesson H."/>
        </authorList>
    </citation>
    <scope>NUCLEOTIDE SEQUENCE</scope>
    <source>
        <strain evidence="4">CBS 141.50</strain>
    </source>
</reference>
<keyword evidence="5" id="KW-1185">Reference proteome</keyword>
<evidence type="ECO:0000313" key="4">
    <source>
        <dbReference type="EMBL" id="KAK4146522.1"/>
    </source>
</evidence>
<feature type="transmembrane region" description="Helical" evidence="2">
    <location>
        <begin position="95"/>
        <end position="112"/>
    </location>
</feature>
<dbReference type="AlphaFoldDB" id="A0AAN6V811"/>
<evidence type="ECO:0000256" key="1">
    <source>
        <dbReference type="SAM" id="MobiDB-lite"/>
    </source>
</evidence>